<evidence type="ECO:0000313" key="2">
    <source>
        <dbReference type="Proteomes" id="UP001732700"/>
    </source>
</evidence>
<name>A0ACD5Z4S0_AVESA</name>
<keyword evidence="2" id="KW-1185">Reference proteome</keyword>
<reference evidence="1" key="1">
    <citation type="submission" date="2021-05" db="EMBL/GenBank/DDBJ databases">
        <authorList>
            <person name="Scholz U."/>
            <person name="Mascher M."/>
            <person name="Fiebig A."/>
        </authorList>
    </citation>
    <scope>NUCLEOTIDE SEQUENCE [LARGE SCALE GENOMIC DNA]</scope>
</reference>
<organism evidence="1 2">
    <name type="scientific">Avena sativa</name>
    <name type="common">Oat</name>
    <dbReference type="NCBI Taxonomy" id="4498"/>
    <lineage>
        <taxon>Eukaryota</taxon>
        <taxon>Viridiplantae</taxon>
        <taxon>Streptophyta</taxon>
        <taxon>Embryophyta</taxon>
        <taxon>Tracheophyta</taxon>
        <taxon>Spermatophyta</taxon>
        <taxon>Magnoliopsida</taxon>
        <taxon>Liliopsida</taxon>
        <taxon>Poales</taxon>
        <taxon>Poaceae</taxon>
        <taxon>BOP clade</taxon>
        <taxon>Pooideae</taxon>
        <taxon>Poodae</taxon>
        <taxon>Poeae</taxon>
        <taxon>Poeae Chloroplast Group 1 (Aveneae type)</taxon>
        <taxon>Aveninae</taxon>
        <taxon>Avena</taxon>
    </lineage>
</organism>
<evidence type="ECO:0000313" key="1">
    <source>
        <dbReference type="EnsemblPlants" id="AVESA.00010b.r2.6CG1129040.1.CDS.1"/>
    </source>
</evidence>
<reference evidence="1" key="2">
    <citation type="submission" date="2025-09" db="UniProtKB">
        <authorList>
            <consortium name="EnsemblPlants"/>
        </authorList>
    </citation>
    <scope>IDENTIFICATION</scope>
</reference>
<proteinExistence type="predicted"/>
<accession>A0ACD5Z4S0</accession>
<sequence>MTGDLDLLPTLSGEDMPGDYACALLSGEDVEPPVFSPAYFRLLLVYNRRGFTALRRYSSSDTTTGWGPEAKADVRISNGWLRNMVRGATALRGVVYWPLAWHVLGVRLDGASATMEQYMLSYGCPQPIPVNRSGNLTIGVSPEGRLCLVIMVMLGRFLGVDAQSFQNDDQDISVGRWERQERSRVIMLDQFKLERPEAMTSRWYCEKSGVLFFTLGQGCSIRGTFALNLETKELNKIADRESWTSFCGYEMGRDTYLRSLILPP</sequence>
<protein>
    <submittedName>
        <fullName evidence="1">Uncharacterized protein</fullName>
    </submittedName>
</protein>
<dbReference type="EnsemblPlants" id="AVESA.00010b.r2.6CG1129040.1">
    <property type="protein sequence ID" value="AVESA.00010b.r2.6CG1129040.1.CDS.1"/>
    <property type="gene ID" value="AVESA.00010b.r2.6CG1129040"/>
</dbReference>
<dbReference type="Proteomes" id="UP001732700">
    <property type="component" value="Chromosome 6C"/>
</dbReference>